<feature type="transmembrane region" description="Helical" evidence="12">
    <location>
        <begin position="143"/>
        <end position="164"/>
    </location>
</feature>
<feature type="region of interest" description="Disordered" evidence="11">
    <location>
        <begin position="222"/>
        <end position="298"/>
    </location>
</feature>
<evidence type="ECO:0000256" key="6">
    <source>
        <dbReference type="ARBA" id="ARBA00022989"/>
    </source>
</evidence>
<comment type="similarity">
    <text evidence="3">Belongs to the CNEP1R1 family.</text>
</comment>
<organism evidence="13 14">
    <name type="scientific">Lentinula lateritia</name>
    <dbReference type="NCBI Taxonomy" id="40482"/>
    <lineage>
        <taxon>Eukaryota</taxon>
        <taxon>Fungi</taxon>
        <taxon>Dikarya</taxon>
        <taxon>Basidiomycota</taxon>
        <taxon>Agaricomycotina</taxon>
        <taxon>Agaricomycetes</taxon>
        <taxon>Agaricomycetidae</taxon>
        <taxon>Agaricales</taxon>
        <taxon>Marasmiineae</taxon>
        <taxon>Omphalotaceae</taxon>
        <taxon>Lentinula</taxon>
    </lineage>
</organism>
<evidence type="ECO:0000313" key="13">
    <source>
        <dbReference type="EMBL" id="KAJ4495249.1"/>
    </source>
</evidence>
<dbReference type="Pfam" id="PF03907">
    <property type="entry name" value="Spo7"/>
    <property type="match status" value="1"/>
</dbReference>
<name>A0ABQ8VKD8_9AGAR</name>
<feature type="compositionally biased region" description="Low complexity" evidence="11">
    <location>
        <begin position="251"/>
        <end position="288"/>
    </location>
</feature>
<keyword evidence="6 12" id="KW-1133">Transmembrane helix</keyword>
<feature type="compositionally biased region" description="Pro residues" evidence="11">
    <location>
        <begin position="376"/>
        <end position="387"/>
    </location>
</feature>
<keyword evidence="7" id="KW-0443">Lipid metabolism</keyword>
<keyword evidence="8 12" id="KW-0472">Membrane</keyword>
<keyword evidence="9" id="KW-0539">Nucleus</keyword>
<evidence type="ECO:0000256" key="5">
    <source>
        <dbReference type="ARBA" id="ARBA00022692"/>
    </source>
</evidence>
<evidence type="ECO:0000256" key="4">
    <source>
        <dbReference type="ARBA" id="ARBA00022490"/>
    </source>
</evidence>
<evidence type="ECO:0000256" key="8">
    <source>
        <dbReference type="ARBA" id="ARBA00023136"/>
    </source>
</evidence>
<evidence type="ECO:0000313" key="14">
    <source>
        <dbReference type="Proteomes" id="UP001150217"/>
    </source>
</evidence>
<comment type="caution">
    <text evidence="13">The sequence shown here is derived from an EMBL/GenBank/DDBJ whole genome shotgun (WGS) entry which is preliminary data.</text>
</comment>
<comment type="subcellular location">
    <subcellularLocation>
        <location evidence="2">Cytoplasm</location>
    </subcellularLocation>
    <subcellularLocation>
        <location evidence="1">Nucleus membrane</location>
        <topology evidence="1">Multi-pass membrane protein</topology>
    </subcellularLocation>
</comment>
<proteinExistence type="inferred from homology"/>
<evidence type="ECO:0000256" key="11">
    <source>
        <dbReference type="SAM" id="MobiDB-lite"/>
    </source>
</evidence>
<accession>A0ABQ8VKD8</accession>
<keyword evidence="5 12" id="KW-0812">Transmembrane</keyword>
<keyword evidence="4" id="KW-0963">Cytoplasm</keyword>
<sequence length="436" mass="49889">MSLPSSSSISLSNSVSPTTLTTFLFPPNDSTTYRDLILFEERLKSNAASLQKRKQRYQLFLVQLFTVITFLLYEVLVSPEASLLAIPYTWLLRRLGLFPLDLSNSQRDPHSSIGLEFLAEKLDWNLDSWNGLDEEPFPRKATIHPYLTTGLLFVSVTTLVLFFASGMYSEKIAYANKYVPHTNKALRSFNIYLNVRKPPLRSKFQFCYWNPLSFLFPRPSSLTTTSDVSNPSTSITQMGLRNSSRSSTPIRGPGSRTPRSSRSPSPTPHNSTPTKRSSSNSTSTMIPISPIPPTLNPRGELILSSRIDRGFRESYERYRAAFERKRELKEREERAARWRHKFWAWVMFWRKPEPEPKHTRTASLLRGNSRGTPPALRTPPRTPPPSSPRGRHDANDCERNVSPSREGRKDNANMRAMALERSTNLTESNKQYKRDQ</sequence>
<evidence type="ECO:0000256" key="3">
    <source>
        <dbReference type="ARBA" id="ARBA00010998"/>
    </source>
</evidence>
<keyword evidence="14" id="KW-1185">Reference proteome</keyword>
<feature type="compositionally biased region" description="Basic and acidic residues" evidence="11">
    <location>
        <begin position="390"/>
        <end position="412"/>
    </location>
</feature>
<dbReference type="InterPro" id="IPR005605">
    <property type="entry name" value="Spo7"/>
</dbReference>
<dbReference type="EMBL" id="JANVFT010000031">
    <property type="protein sequence ID" value="KAJ4495249.1"/>
    <property type="molecule type" value="Genomic_DNA"/>
</dbReference>
<evidence type="ECO:0000256" key="1">
    <source>
        <dbReference type="ARBA" id="ARBA00004232"/>
    </source>
</evidence>
<dbReference type="PANTHER" id="PTHR20996:SF1">
    <property type="entry name" value="NUCLEAR ENVELOPE PHOSPHATASE-REGULATORY SUBUNIT 1"/>
    <property type="match status" value="1"/>
</dbReference>
<feature type="region of interest" description="Disordered" evidence="11">
    <location>
        <begin position="354"/>
        <end position="436"/>
    </location>
</feature>
<evidence type="ECO:0000256" key="9">
    <source>
        <dbReference type="ARBA" id="ARBA00023242"/>
    </source>
</evidence>
<feature type="compositionally biased region" description="Polar residues" evidence="11">
    <location>
        <begin position="222"/>
        <end position="249"/>
    </location>
</feature>
<protein>
    <recommendedName>
        <fullName evidence="10">Transmembrane protein 188</fullName>
    </recommendedName>
</protein>
<gene>
    <name evidence="13" type="ORF">C8R41DRAFT_902389</name>
</gene>
<reference evidence="13" key="1">
    <citation type="submission" date="2022-08" db="EMBL/GenBank/DDBJ databases">
        <title>A Global Phylogenomic Analysis of the Shiitake Genus Lentinula.</title>
        <authorList>
            <consortium name="DOE Joint Genome Institute"/>
            <person name="Sierra-Patev S."/>
            <person name="Min B."/>
            <person name="Naranjo-Ortiz M."/>
            <person name="Looney B."/>
            <person name="Konkel Z."/>
            <person name="Slot J.C."/>
            <person name="Sakamoto Y."/>
            <person name="Steenwyk J.L."/>
            <person name="Rokas A."/>
            <person name="Carro J."/>
            <person name="Camarero S."/>
            <person name="Ferreira P."/>
            <person name="Molpeceres G."/>
            <person name="Ruiz-Duenas F.J."/>
            <person name="Serrano A."/>
            <person name="Henrissat B."/>
            <person name="Drula E."/>
            <person name="Hughes K.W."/>
            <person name="Mata J.L."/>
            <person name="Ishikawa N.K."/>
            <person name="Vargas-Isla R."/>
            <person name="Ushijima S."/>
            <person name="Smith C.A."/>
            <person name="Ahrendt S."/>
            <person name="Andreopoulos W."/>
            <person name="He G."/>
            <person name="Labutti K."/>
            <person name="Lipzen A."/>
            <person name="Ng V."/>
            <person name="Riley R."/>
            <person name="Sandor L."/>
            <person name="Barry K."/>
            <person name="Martinez A.T."/>
            <person name="Xiao Y."/>
            <person name="Gibbons J.G."/>
            <person name="Terashima K."/>
            <person name="Grigoriev I.V."/>
            <person name="Hibbett D.S."/>
        </authorList>
    </citation>
    <scope>NUCLEOTIDE SEQUENCE</scope>
    <source>
        <strain evidence="13">RHP3577 ss4</strain>
    </source>
</reference>
<evidence type="ECO:0000256" key="10">
    <source>
        <dbReference type="ARBA" id="ARBA00030458"/>
    </source>
</evidence>
<evidence type="ECO:0000256" key="7">
    <source>
        <dbReference type="ARBA" id="ARBA00023098"/>
    </source>
</evidence>
<dbReference type="Proteomes" id="UP001150217">
    <property type="component" value="Unassembled WGS sequence"/>
</dbReference>
<evidence type="ECO:0000256" key="12">
    <source>
        <dbReference type="SAM" id="Phobius"/>
    </source>
</evidence>
<feature type="transmembrane region" description="Helical" evidence="12">
    <location>
        <begin position="59"/>
        <end position="77"/>
    </location>
</feature>
<dbReference type="InterPro" id="IPR019168">
    <property type="entry name" value="NEP1-R1"/>
</dbReference>
<dbReference type="PANTHER" id="PTHR20996">
    <property type="entry name" value="NUCLEAR ENVELOPE PHOSPHATASE-REGULATORY SUBUNIT 1"/>
    <property type="match status" value="1"/>
</dbReference>
<evidence type="ECO:0000256" key="2">
    <source>
        <dbReference type="ARBA" id="ARBA00004496"/>
    </source>
</evidence>